<accession>A0A9N7V6Q7</accession>
<dbReference type="Proteomes" id="UP001153269">
    <property type="component" value="Unassembled WGS sequence"/>
</dbReference>
<feature type="compositionally biased region" description="Polar residues" evidence="1">
    <location>
        <begin position="36"/>
        <end position="59"/>
    </location>
</feature>
<evidence type="ECO:0000313" key="3">
    <source>
        <dbReference type="Proteomes" id="UP001153269"/>
    </source>
</evidence>
<name>A0A9N7V6Q7_PLEPL</name>
<protein>
    <submittedName>
        <fullName evidence="2">Uncharacterized protein</fullName>
    </submittedName>
</protein>
<proteinExistence type="predicted"/>
<reference evidence="2" key="1">
    <citation type="submission" date="2020-03" db="EMBL/GenBank/DDBJ databases">
        <authorList>
            <person name="Weist P."/>
        </authorList>
    </citation>
    <scope>NUCLEOTIDE SEQUENCE</scope>
</reference>
<evidence type="ECO:0000256" key="1">
    <source>
        <dbReference type="SAM" id="MobiDB-lite"/>
    </source>
</evidence>
<keyword evidence="3" id="KW-1185">Reference proteome</keyword>
<comment type="caution">
    <text evidence="2">The sequence shown here is derived from an EMBL/GenBank/DDBJ whole genome shotgun (WGS) entry which is preliminary data.</text>
</comment>
<sequence>MSCSMLDIQASHASAAMESHQPHLTDGGHHKEKSSTARSASLTTNKNTSRHTTVSSPSNPERPVRSLPSPSTTAC</sequence>
<feature type="compositionally biased region" description="Basic and acidic residues" evidence="1">
    <location>
        <begin position="20"/>
        <end position="35"/>
    </location>
</feature>
<feature type="region of interest" description="Disordered" evidence="1">
    <location>
        <begin position="1"/>
        <end position="75"/>
    </location>
</feature>
<gene>
    <name evidence="2" type="ORF">PLEPLA_LOCUS31516</name>
</gene>
<organism evidence="2 3">
    <name type="scientific">Pleuronectes platessa</name>
    <name type="common">European plaice</name>
    <dbReference type="NCBI Taxonomy" id="8262"/>
    <lineage>
        <taxon>Eukaryota</taxon>
        <taxon>Metazoa</taxon>
        <taxon>Chordata</taxon>
        <taxon>Craniata</taxon>
        <taxon>Vertebrata</taxon>
        <taxon>Euteleostomi</taxon>
        <taxon>Actinopterygii</taxon>
        <taxon>Neopterygii</taxon>
        <taxon>Teleostei</taxon>
        <taxon>Neoteleostei</taxon>
        <taxon>Acanthomorphata</taxon>
        <taxon>Carangaria</taxon>
        <taxon>Pleuronectiformes</taxon>
        <taxon>Pleuronectoidei</taxon>
        <taxon>Pleuronectidae</taxon>
        <taxon>Pleuronectes</taxon>
    </lineage>
</organism>
<dbReference type="EMBL" id="CADEAL010003190">
    <property type="protein sequence ID" value="CAB1443800.1"/>
    <property type="molecule type" value="Genomic_DNA"/>
</dbReference>
<evidence type="ECO:0000313" key="2">
    <source>
        <dbReference type="EMBL" id="CAB1443800.1"/>
    </source>
</evidence>
<dbReference type="AlphaFoldDB" id="A0A9N7V6Q7"/>